<reference evidence="2" key="1">
    <citation type="submission" date="2009-02" db="EMBL/GenBank/DDBJ databases">
        <title>The Genome Sequence of Shigella sp. D9.</title>
        <authorList>
            <consortium name="The Broad Institute Genome Sequencing Platform"/>
            <person name="Ward D."/>
            <person name="Young S.K."/>
            <person name="Kodira C.D."/>
            <person name="Zeng Q."/>
            <person name="Koehrsen M."/>
            <person name="Alvarado L."/>
            <person name="Berlin A."/>
            <person name="Borenstein D."/>
            <person name="Chen Z."/>
            <person name="Engels R."/>
            <person name="Freedman E."/>
            <person name="Gellesch M."/>
            <person name="Goldberg J."/>
            <person name="Griggs A."/>
            <person name="Gujja S."/>
            <person name="Heiman D."/>
            <person name="Hepburn T."/>
            <person name="Howarth C."/>
            <person name="Jen D."/>
            <person name="Larson L."/>
            <person name="Lewis B."/>
            <person name="Mehta T."/>
            <person name="Park D."/>
            <person name="Pearson M."/>
            <person name="Roberts A."/>
            <person name="Saif S."/>
            <person name="Shea T."/>
            <person name="Shenoy N."/>
            <person name="Sisk P."/>
            <person name="Stolte C."/>
            <person name="Sykes S."/>
            <person name="Walk T."/>
            <person name="White J."/>
            <person name="Yandava C."/>
            <person name="Allen-Vercoe E."/>
            <person name="Strauss J."/>
            <person name="Sibley C."/>
            <person name="White A."/>
            <person name="Ambrose C."/>
            <person name="Lander E."/>
            <person name="Nusbaum C."/>
            <person name="Galagan J."/>
            <person name="Birren B."/>
        </authorList>
    </citation>
    <scope>NUCLEOTIDE SEQUENCE [LARGE SCALE GENOMIC DNA]</scope>
    <source>
        <strain evidence="2">D11</strain>
    </source>
</reference>
<comment type="caution">
    <text evidence="1">The sequence shown here is derived from an EMBL/GenBank/DDBJ whole genome shotgun (WGS) entry which is preliminary data.</text>
</comment>
<reference evidence="1 2" key="2">
    <citation type="submission" date="2013-10" db="EMBL/GenBank/DDBJ databases">
        <title>The Genome Sequence of Fusobacterium nucleatum subsp. animalis D11.</title>
        <authorList>
            <consortium name="The Broad Institute Genomics Platform"/>
            <person name="Earl A."/>
            <person name="Ward D."/>
            <person name="Feldgarden M."/>
            <person name="Gevers D."/>
            <person name="Kostic A."/>
            <person name="Garrett W."/>
            <person name="Young S.K."/>
            <person name="Zeng Q."/>
            <person name="Gargeya S."/>
            <person name="Fitzgerald M."/>
            <person name="Abouelleil A."/>
            <person name="Alvarado L."/>
            <person name="Berlin A.M."/>
            <person name="Chapman S.B."/>
            <person name="Gainer-Dewar J."/>
            <person name="Goldberg J."/>
            <person name="Gnerre S."/>
            <person name="Griggs A."/>
            <person name="Gujja S."/>
            <person name="Hansen M."/>
            <person name="Howarth C."/>
            <person name="Imamovic A."/>
            <person name="Ireland A."/>
            <person name="Larimer J."/>
            <person name="McCowan C."/>
            <person name="Murphy C."/>
            <person name="Pearson M."/>
            <person name="Poon T.W."/>
            <person name="Priest M."/>
            <person name="Roberts A."/>
            <person name="Saif S."/>
            <person name="Shea T."/>
            <person name="Sykes S."/>
            <person name="Wortman J."/>
            <person name="Nusbaum C."/>
            <person name="Birren B."/>
        </authorList>
    </citation>
    <scope>NUCLEOTIDE SEQUENCE [LARGE SCALE GENOMIC DNA]</scope>
    <source>
        <strain evidence="1 2">D11</strain>
    </source>
</reference>
<dbReference type="EMBL" id="ACDS02000099">
    <property type="protein sequence ID" value="EFD80501.2"/>
    <property type="molecule type" value="Genomic_DNA"/>
</dbReference>
<sequence length="115" mass="13780">MKVIYEVFIEDDDDASLTRIELIFSELTALEKKILEENNFKYEYTNENKIKIKDENFIYCTVEIDGQNKGIFLEKTKNYYNYIKCDYYFLEKSENLVISKEGVKVELIFKKVKGR</sequence>
<evidence type="ECO:0000313" key="2">
    <source>
        <dbReference type="Proteomes" id="UP000004650"/>
    </source>
</evidence>
<accession>D6BEA4</accession>
<evidence type="ECO:0000313" key="1">
    <source>
        <dbReference type="EMBL" id="EFD80501.2"/>
    </source>
</evidence>
<organism evidence="1 2">
    <name type="scientific">Fusobacterium animalis D11</name>
    <dbReference type="NCBI Taxonomy" id="556264"/>
    <lineage>
        <taxon>Bacteria</taxon>
        <taxon>Fusobacteriati</taxon>
        <taxon>Fusobacteriota</taxon>
        <taxon>Fusobacteriia</taxon>
        <taxon>Fusobacteriales</taxon>
        <taxon>Fusobacteriaceae</taxon>
        <taxon>Fusobacterium</taxon>
    </lineage>
</organism>
<proteinExistence type="predicted"/>
<dbReference type="AlphaFoldDB" id="D6BEA4"/>
<gene>
    <name evidence="1" type="ORF">PSAG_00536</name>
</gene>
<protein>
    <submittedName>
        <fullName evidence="1">Uncharacterized protein</fullName>
    </submittedName>
</protein>
<dbReference type="Proteomes" id="UP000004650">
    <property type="component" value="Unassembled WGS sequence"/>
</dbReference>
<name>D6BEA4_9FUSO</name>